<proteinExistence type="inferred from homology"/>
<dbReference type="AlphaFoldDB" id="G6EGA0"/>
<dbReference type="eggNOG" id="COG2303">
    <property type="taxonomic scope" value="Bacteria"/>
</dbReference>
<comment type="caution">
    <text evidence="9">The sequence shown here is derived from an EMBL/GenBank/DDBJ whole genome shotgun (WGS) entry which is preliminary data.</text>
</comment>
<dbReference type="GO" id="GO:0016020">
    <property type="term" value="C:membrane"/>
    <property type="evidence" value="ECO:0007669"/>
    <property type="project" value="TreeGrafter"/>
</dbReference>
<evidence type="ECO:0000256" key="6">
    <source>
        <dbReference type="RuleBase" id="RU003968"/>
    </source>
</evidence>
<name>G6EGA0_9SPHN</name>
<dbReference type="InterPro" id="IPR012132">
    <property type="entry name" value="GMC_OxRdtase"/>
</dbReference>
<keyword evidence="4 5" id="KW-0274">FAD</keyword>
<dbReference type="Pfam" id="PF00732">
    <property type="entry name" value="GMC_oxred_N"/>
    <property type="match status" value="1"/>
</dbReference>
<evidence type="ECO:0000313" key="9">
    <source>
        <dbReference type="EMBL" id="EHJ59789.1"/>
    </source>
</evidence>
<dbReference type="InterPro" id="IPR007867">
    <property type="entry name" value="GMC_OxRtase_C"/>
</dbReference>
<evidence type="ECO:0000259" key="8">
    <source>
        <dbReference type="PROSITE" id="PS00624"/>
    </source>
</evidence>
<dbReference type="SUPFAM" id="SSF51905">
    <property type="entry name" value="FAD/NAD(P)-binding domain"/>
    <property type="match status" value="1"/>
</dbReference>
<protein>
    <submittedName>
        <fullName evidence="9">Glucose-methanol-choline oxidoreductase</fullName>
    </submittedName>
</protein>
<comment type="cofactor">
    <cofactor evidence="1 5">
        <name>FAD</name>
        <dbReference type="ChEBI" id="CHEBI:57692"/>
    </cofactor>
</comment>
<dbReference type="Pfam" id="PF05199">
    <property type="entry name" value="GMC_oxred_C"/>
    <property type="match status" value="1"/>
</dbReference>
<dbReference type="GO" id="GO:0019285">
    <property type="term" value="P:glycine betaine biosynthetic process from choline"/>
    <property type="evidence" value="ECO:0007669"/>
    <property type="project" value="TreeGrafter"/>
</dbReference>
<dbReference type="PIRSF" id="PIRSF000137">
    <property type="entry name" value="Alcohol_oxidase"/>
    <property type="match status" value="1"/>
</dbReference>
<dbReference type="Gene3D" id="3.50.50.60">
    <property type="entry name" value="FAD/NAD(P)-binding domain"/>
    <property type="match status" value="1"/>
</dbReference>
<feature type="domain" description="Glucose-methanol-choline oxidoreductase N-terminal" evidence="7">
    <location>
        <begin position="83"/>
        <end position="106"/>
    </location>
</feature>
<dbReference type="PROSITE" id="PS00624">
    <property type="entry name" value="GMC_OXRED_2"/>
    <property type="match status" value="1"/>
</dbReference>
<feature type="binding site" evidence="5">
    <location>
        <position position="220"/>
    </location>
    <ligand>
        <name>FAD</name>
        <dbReference type="ChEBI" id="CHEBI:57692"/>
    </ligand>
</feature>
<reference evidence="9 10" key="1">
    <citation type="journal article" date="2012" name="J. Bacteriol.">
        <title>Genome sequence of benzo(a)pyrene-degrading bacterium Novosphingobium pentaromativorans US6-1.</title>
        <authorList>
            <person name="Luo Y.R."/>
            <person name="Kang S.G."/>
            <person name="Kim S.J."/>
            <person name="Kim M.R."/>
            <person name="Li N."/>
            <person name="Lee J.H."/>
            <person name="Kwon K.K."/>
        </authorList>
    </citation>
    <scope>NUCLEOTIDE SEQUENCE [LARGE SCALE GENOMIC DNA]</scope>
    <source>
        <strain evidence="9 10">US6-1</strain>
    </source>
</reference>
<comment type="similarity">
    <text evidence="2 6">Belongs to the GMC oxidoreductase family.</text>
</comment>
<dbReference type="GO" id="GO:0008812">
    <property type="term" value="F:choline dehydrogenase activity"/>
    <property type="evidence" value="ECO:0007669"/>
    <property type="project" value="TreeGrafter"/>
</dbReference>
<dbReference type="InterPro" id="IPR000172">
    <property type="entry name" value="GMC_OxRdtase_N"/>
</dbReference>
<dbReference type="Gene3D" id="3.30.560.10">
    <property type="entry name" value="Glucose Oxidase, domain 3"/>
    <property type="match status" value="1"/>
</dbReference>
<dbReference type="EMBL" id="AGFM01000054">
    <property type="protein sequence ID" value="EHJ59789.1"/>
    <property type="molecule type" value="Genomic_DNA"/>
</dbReference>
<dbReference type="SUPFAM" id="SSF54373">
    <property type="entry name" value="FAD-linked reductases, C-terminal domain"/>
    <property type="match status" value="1"/>
</dbReference>
<dbReference type="PATRIC" id="fig|1088721.3.peg.3327"/>
<dbReference type="InterPro" id="IPR036188">
    <property type="entry name" value="FAD/NAD-bd_sf"/>
</dbReference>
<evidence type="ECO:0000256" key="3">
    <source>
        <dbReference type="ARBA" id="ARBA00022630"/>
    </source>
</evidence>
<dbReference type="PROSITE" id="PS00623">
    <property type="entry name" value="GMC_OXRED_1"/>
    <property type="match status" value="1"/>
</dbReference>
<organism evidence="9 10">
    <name type="scientific">Novosphingobium pentaromativorans US6-1</name>
    <dbReference type="NCBI Taxonomy" id="1088721"/>
    <lineage>
        <taxon>Bacteria</taxon>
        <taxon>Pseudomonadati</taxon>
        <taxon>Pseudomonadota</taxon>
        <taxon>Alphaproteobacteria</taxon>
        <taxon>Sphingomonadales</taxon>
        <taxon>Sphingomonadaceae</taxon>
        <taxon>Novosphingobium</taxon>
    </lineage>
</organism>
<dbReference type="PANTHER" id="PTHR11552:SF147">
    <property type="entry name" value="CHOLINE DEHYDROGENASE, MITOCHONDRIAL"/>
    <property type="match status" value="1"/>
</dbReference>
<feature type="domain" description="Glucose-methanol-choline oxidoreductase N-terminal" evidence="8">
    <location>
        <begin position="255"/>
        <end position="269"/>
    </location>
</feature>
<dbReference type="GO" id="GO:0050660">
    <property type="term" value="F:flavin adenine dinucleotide binding"/>
    <property type="evidence" value="ECO:0007669"/>
    <property type="project" value="InterPro"/>
</dbReference>
<keyword evidence="10" id="KW-1185">Reference proteome</keyword>
<gene>
    <name evidence="9" type="ORF">NSU_3371</name>
</gene>
<feature type="binding site" evidence="5">
    <location>
        <position position="85"/>
    </location>
    <ligand>
        <name>FAD</name>
        <dbReference type="ChEBI" id="CHEBI:57692"/>
    </ligand>
</feature>
<sequence>MEMPAYDYIIVGAGSAGCVLANRLSADPAVSVLLVEAGPEPKSLMISMPKGIGKVLGEDTYVRRFMTESADPARHNSPPWPRGRVVGGSSAVNGSLYLRPQPEDFDGWAASGLTNWSWEAMAPCFRALEDHALGADELRGAGGPMHISPHPYHSRLSDALIDAGVSMGLERRDDINRLDIEGVGYVNRTIKNGRRVTAASAFLDPVRHRPNLHIVVETLVEKVLFKGATACGIQCRTPSGPATFETTGDVILCAGTIQSPQLLQLSGIGDSQVLKEAGVELLLERSEVGQNLRDHWLCALQYRLKQPLSHNLQFSGWRLVKNMVQYMLTHGGVMGTSAHEVHGNFRTREGLERADAHFVGGLFSRDRSAPPGVIRFETDHGINFGVYQLQPESLGSIGITSSDPAVQPHITTNFLATEHDRRTAVDMVRFMRRMFDQPALAPYLAEETTPGRAIDSDEAIVDATLRSGNPVYHATGTCRMGADQNSVVDNDLKVRGVAGLRVVDCSVMPTMVSAGTNASVMAMAWRAADIITSRRRA</sequence>
<evidence type="ECO:0000256" key="1">
    <source>
        <dbReference type="ARBA" id="ARBA00001974"/>
    </source>
</evidence>
<evidence type="ECO:0000256" key="2">
    <source>
        <dbReference type="ARBA" id="ARBA00010790"/>
    </source>
</evidence>
<keyword evidence="3 6" id="KW-0285">Flavoprotein</keyword>
<evidence type="ECO:0000256" key="5">
    <source>
        <dbReference type="PIRSR" id="PIRSR000137-2"/>
    </source>
</evidence>
<dbReference type="PANTHER" id="PTHR11552">
    <property type="entry name" value="GLUCOSE-METHANOL-CHOLINE GMC OXIDOREDUCTASE"/>
    <property type="match status" value="1"/>
</dbReference>
<evidence type="ECO:0000256" key="4">
    <source>
        <dbReference type="ARBA" id="ARBA00022827"/>
    </source>
</evidence>
<evidence type="ECO:0000313" key="10">
    <source>
        <dbReference type="Proteomes" id="UP000004030"/>
    </source>
</evidence>
<accession>G6EGA0</accession>
<dbReference type="Proteomes" id="UP000004030">
    <property type="component" value="Unassembled WGS sequence"/>
</dbReference>
<evidence type="ECO:0000259" key="7">
    <source>
        <dbReference type="PROSITE" id="PS00623"/>
    </source>
</evidence>